<dbReference type="InterPro" id="IPR029058">
    <property type="entry name" value="AB_hydrolase_fold"/>
</dbReference>
<reference evidence="4 5" key="1">
    <citation type="journal article" date="2016" name="Mol. Biol. Evol.">
        <title>Comparative Genomics of Early-Diverging Mushroom-Forming Fungi Provides Insights into the Origins of Lignocellulose Decay Capabilities.</title>
        <authorList>
            <person name="Nagy L.G."/>
            <person name="Riley R."/>
            <person name="Tritt A."/>
            <person name="Adam C."/>
            <person name="Daum C."/>
            <person name="Floudas D."/>
            <person name="Sun H."/>
            <person name="Yadav J.S."/>
            <person name="Pangilinan J."/>
            <person name="Larsson K.H."/>
            <person name="Matsuura K."/>
            <person name="Barry K."/>
            <person name="Labutti K."/>
            <person name="Kuo R."/>
            <person name="Ohm R.A."/>
            <person name="Bhattacharya S.S."/>
            <person name="Shirouzu T."/>
            <person name="Yoshinaga Y."/>
            <person name="Martin F.M."/>
            <person name="Grigoriev I.V."/>
            <person name="Hibbett D.S."/>
        </authorList>
    </citation>
    <scope>NUCLEOTIDE SEQUENCE [LARGE SCALE GENOMIC DNA]</scope>
    <source>
        <strain evidence="4 5">CBS 109695</strain>
    </source>
</reference>
<dbReference type="InterPro" id="IPR049492">
    <property type="entry name" value="BD-FAE-like_dom"/>
</dbReference>
<dbReference type="InterPro" id="IPR050300">
    <property type="entry name" value="GDXG_lipolytic_enzyme"/>
</dbReference>
<dbReference type="EMBL" id="KV417503">
    <property type="protein sequence ID" value="KZP28481.1"/>
    <property type="molecule type" value="Genomic_DNA"/>
</dbReference>
<dbReference type="AlphaFoldDB" id="A0A166RNU7"/>
<name>A0A166RNU7_9AGAM</name>
<dbReference type="InterPro" id="IPR001375">
    <property type="entry name" value="Peptidase_S9_cat"/>
</dbReference>
<gene>
    <name evidence="4" type="ORF">FIBSPDRAFT_947712</name>
</gene>
<evidence type="ECO:0000313" key="4">
    <source>
        <dbReference type="EMBL" id="KZP28481.1"/>
    </source>
</evidence>
<evidence type="ECO:0000259" key="3">
    <source>
        <dbReference type="Pfam" id="PF20434"/>
    </source>
</evidence>
<dbReference type="PANTHER" id="PTHR48081">
    <property type="entry name" value="AB HYDROLASE SUPERFAMILY PROTEIN C4A8.06C"/>
    <property type="match status" value="1"/>
</dbReference>
<evidence type="ECO:0000313" key="5">
    <source>
        <dbReference type="Proteomes" id="UP000076532"/>
    </source>
</evidence>
<dbReference type="Proteomes" id="UP000076532">
    <property type="component" value="Unassembled WGS sequence"/>
</dbReference>
<keyword evidence="5" id="KW-1185">Reference proteome</keyword>
<sequence length="332" mass="35027">MTTPSPITLAYNTVGDLEVKLDLYLPPNASGAIPAIIAFHGGFLSVGDRCPGPVIPMWMLDMCHEQGFAFISADYRLLFPSSGFDQLADVRALFAFLAAGVNAHLPAGATINAARLAVAGVSAGSYIARLAALHATPRPVAVLSLFGMGGDFLTDYVVATKTTPLPFMWAPVSEAAVAALGTPAPIAENKIWFAPGGLQDALGRVALAPWWWQCGSLLDHLVGEAGWPAPPRALPYGQREGAIPAEARDLFPQLLIGAGFPPTFLAHGDADTTVLPGESQRTYEQLQKAGVRSELRLIPGAAHGFMKAGAPAPEADGVHKEGFEFLARELRK</sequence>
<dbReference type="GO" id="GO:0008236">
    <property type="term" value="F:serine-type peptidase activity"/>
    <property type="evidence" value="ECO:0007669"/>
    <property type="project" value="InterPro"/>
</dbReference>
<evidence type="ECO:0000256" key="1">
    <source>
        <dbReference type="ARBA" id="ARBA00022801"/>
    </source>
</evidence>
<dbReference type="STRING" id="436010.A0A166RNU7"/>
<feature type="domain" description="Peptidase S9 prolyl oligopeptidase catalytic" evidence="2">
    <location>
        <begin position="261"/>
        <end position="310"/>
    </location>
</feature>
<dbReference type="SUPFAM" id="SSF53474">
    <property type="entry name" value="alpha/beta-Hydrolases"/>
    <property type="match status" value="1"/>
</dbReference>
<dbReference type="PANTHER" id="PTHR48081:SF3">
    <property type="entry name" value="ALPHA_BETA HYDROLASE FOLD-3 DOMAIN-CONTAINING PROTEIN"/>
    <property type="match status" value="1"/>
</dbReference>
<keyword evidence="1" id="KW-0378">Hydrolase</keyword>
<protein>
    <submittedName>
        <fullName evidence="4">Alpha/beta-hydrolase</fullName>
    </submittedName>
</protein>
<organism evidence="4 5">
    <name type="scientific">Athelia psychrophila</name>
    <dbReference type="NCBI Taxonomy" id="1759441"/>
    <lineage>
        <taxon>Eukaryota</taxon>
        <taxon>Fungi</taxon>
        <taxon>Dikarya</taxon>
        <taxon>Basidiomycota</taxon>
        <taxon>Agaricomycotina</taxon>
        <taxon>Agaricomycetes</taxon>
        <taxon>Agaricomycetidae</taxon>
        <taxon>Atheliales</taxon>
        <taxon>Atheliaceae</taxon>
        <taxon>Athelia</taxon>
    </lineage>
</organism>
<dbReference type="Pfam" id="PF20434">
    <property type="entry name" value="BD-FAE"/>
    <property type="match status" value="1"/>
</dbReference>
<evidence type="ECO:0000259" key="2">
    <source>
        <dbReference type="Pfam" id="PF00326"/>
    </source>
</evidence>
<dbReference type="OrthoDB" id="19653at2759"/>
<feature type="domain" description="BD-FAE-like" evidence="3">
    <location>
        <begin position="21"/>
        <end position="135"/>
    </location>
</feature>
<proteinExistence type="predicted"/>
<dbReference type="Gene3D" id="3.40.50.1820">
    <property type="entry name" value="alpha/beta hydrolase"/>
    <property type="match status" value="1"/>
</dbReference>
<dbReference type="GO" id="GO:0006508">
    <property type="term" value="P:proteolysis"/>
    <property type="evidence" value="ECO:0007669"/>
    <property type="project" value="InterPro"/>
</dbReference>
<accession>A0A166RNU7</accession>
<dbReference type="Pfam" id="PF00326">
    <property type="entry name" value="Peptidase_S9"/>
    <property type="match status" value="1"/>
</dbReference>